<evidence type="ECO:0000313" key="2">
    <source>
        <dbReference type="Proteomes" id="UP000308230"/>
    </source>
</evidence>
<sequence>MKEFAWLWGRAFLVILIALNTGGCVTSKEAAKKFYTIEYTVTKVDKSNVHVQTNGDNTTNKIPKKYVHETVSKGDQLIANYDVVFSELVSVKKKTVK</sequence>
<organism evidence="1 2">
    <name type="scientific">Exobacillus caeni</name>
    <dbReference type="NCBI Taxonomy" id="2574798"/>
    <lineage>
        <taxon>Bacteria</taxon>
        <taxon>Bacillati</taxon>
        <taxon>Bacillota</taxon>
        <taxon>Bacilli</taxon>
        <taxon>Bacillales</taxon>
        <taxon>Guptibacillaceae</taxon>
        <taxon>Exobacillus</taxon>
    </lineage>
</organism>
<evidence type="ECO:0000313" key="1">
    <source>
        <dbReference type="EMBL" id="TLS37943.1"/>
    </source>
</evidence>
<dbReference type="Proteomes" id="UP000308230">
    <property type="component" value="Unassembled WGS sequence"/>
</dbReference>
<name>A0A5R9FAP4_9BACL</name>
<accession>A0A5R9FAP4</accession>
<gene>
    <name evidence="1" type="ORF">FCL54_09000</name>
</gene>
<reference evidence="1 2" key="1">
    <citation type="submission" date="2019-04" db="EMBL/GenBank/DDBJ databases">
        <title>Bacillus caeni sp. nov., a bacterium isolated from mangrove sediment.</title>
        <authorList>
            <person name="Huang H."/>
            <person name="Mo K."/>
            <person name="Hu Y."/>
        </authorList>
    </citation>
    <scope>NUCLEOTIDE SEQUENCE [LARGE SCALE GENOMIC DNA]</scope>
    <source>
        <strain evidence="1 2">HB172195</strain>
    </source>
</reference>
<dbReference type="RefSeq" id="WP_138125510.1">
    <property type="nucleotide sequence ID" value="NZ_SWLG01000005.1"/>
</dbReference>
<comment type="caution">
    <text evidence="1">The sequence shown here is derived from an EMBL/GenBank/DDBJ whole genome shotgun (WGS) entry which is preliminary data.</text>
</comment>
<dbReference type="AlphaFoldDB" id="A0A5R9FAP4"/>
<proteinExistence type="predicted"/>
<protein>
    <submittedName>
        <fullName evidence="1">Uncharacterized protein</fullName>
    </submittedName>
</protein>
<keyword evidence="2" id="KW-1185">Reference proteome</keyword>
<dbReference type="EMBL" id="SWLG01000005">
    <property type="protein sequence ID" value="TLS37943.1"/>
    <property type="molecule type" value="Genomic_DNA"/>
</dbReference>